<sequence length="282" mass="30288">MTASAVRRTPRADCTVGPDGGITFDLDPHRSEDGERPELLLRLRGAKGRGRDAETVRLSLSPLRDGRLRAVLPGTTQSAEGRWDVYLREPGEDDGKAVAVEPGIRDLRLLVDRVPAGGRIAVRIPYPTLDGRLAVRCWLRAPHAEAGPVTFDGTGMTVEGTLYGTGLGTGARVEARGPGAGGRVLRVPVAGQEGAFAFTLPLDRLADGAVTAQQLWTLWLVPGAAEGEPARDVRISRILDDVWDRKKIFVYPGRSAGKGVRATPCYSTDNDLCVRLEPEPSP</sequence>
<gene>
    <name evidence="1" type="ORF">GCM10015535_21740</name>
</gene>
<dbReference type="RefSeq" id="WP_189543504.1">
    <property type="nucleotide sequence ID" value="NZ_BMTF01000006.1"/>
</dbReference>
<dbReference type="EMBL" id="BMTF01000006">
    <property type="protein sequence ID" value="GGV81669.1"/>
    <property type="molecule type" value="Genomic_DNA"/>
</dbReference>
<comment type="caution">
    <text evidence="1">The sequence shown here is derived from an EMBL/GenBank/DDBJ whole genome shotgun (WGS) entry which is preliminary data.</text>
</comment>
<evidence type="ECO:0000313" key="2">
    <source>
        <dbReference type="Proteomes" id="UP000660675"/>
    </source>
</evidence>
<accession>A0ABQ2VXQ5</accession>
<organism evidence="1 2">
    <name type="scientific">Streptomyces gelaticus</name>
    <dbReference type="NCBI Taxonomy" id="285446"/>
    <lineage>
        <taxon>Bacteria</taxon>
        <taxon>Bacillati</taxon>
        <taxon>Actinomycetota</taxon>
        <taxon>Actinomycetes</taxon>
        <taxon>Kitasatosporales</taxon>
        <taxon>Streptomycetaceae</taxon>
        <taxon>Streptomyces</taxon>
    </lineage>
</organism>
<keyword evidence="2" id="KW-1185">Reference proteome</keyword>
<dbReference type="Proteomes" id="UP000660675">
    <property type="component" value="Unassembled WGS sequence"/>
</dbReference>
<protein>
    <recommendedName>
        <fullName evidence="3">Transferase</fullName>
    </recommendedName>
</protein>
<reference evidence="2" key="1">
    <citation type="journal article" date="2019" name="Int. J. Syst. Evol. Microbiol.">
        <title>The Global Catalogue of Microorganisms (GCM) 10K type strain sequencing project: providing services to taxonomists for standard genome sequencing and annotation.</title>
        <authorList>
            <consortium name="The Broad Institute Genomics Platform"/>
            <consortium name="The Broad Institute Genome Sequencing Center for Infectious Disease"/>
            <person name="Wu L."/>
            <person name="Ma J."/>
        </authorList>
    </citation>
    <scope>NUCLEOTIDE SEQUENCE [LARGE SCALE GENOMIC DNA]</scope>
    <source>
        <strain evidence="2">JCM 4376</strain>
    </source>
</reference>
<evidence type="ECO:0008006" key="3">
    <source>
        <dbReference type="Google" id="ProtNLM"/>
    </source>
</evidence>
<evidence type="ECO:0000313" key="1">
    <source>
        <dbReference type="EMBL" id="GGV81669.1"/>
    </source>
</evidence>
<proteinExistence type="predicted"/>
<name>A0ABQ2VXQ5_9ACTN</name>